<gene>
    <name evidence="10" type="ORF">MCHLO_10220</name>
</gene>
<name>A0ABQ0LQ74_MYCCL</name>
<dbReference type="PANTHER" id="PTHR11118">
    <property type="entry name" value="RNA-SPLICING LIGASE RTCB HOMOLOG"/>
    <property type="match status" value="1"/>
</dbReference>
<evidence type="ECO:0000256" key="9">
    <source>
        <dbReference type="SAM" id="MobiDB-lite"/>
    </source>
</evidence>
<comment type="catalytic activity">
    <reaction evidence="8">
        <text>a 3'-end 3'-phospho-ribonucleotide-RNA + a 5'-end dephospho-ribonucleoside-RNA + GTP = a ribonucleotidyl-ribonucleotide-RNA + GMP + diphosphate</text>
        <dbReference type="Rhea" id="RHEA:68076"/>
        <dbReference type="Rhea" id="RHEA-COMP:10463"/>
        <dbReference type="Rhea" id="RHEA-COMP:13936"/>
        <dbReference type="Rhea" id="RHEA-COMP:17355"/>
        <dbReference type="ChEBI" id="CHEBI:33019"/>
        <dbReference type="ChEBI" id="CHEBI:37565"/>
        <dbReference type="ChEBI" id="CHEBI:58115"/>
        <dbReference type="ChEBI" id="CHEBI:83062"/>
        <dbReference type="ChEBI" id="CHEBI:138284"/>
        <dbReference type="ChEBI" id="CHEBI:173118"/>
        <dbReference type="EC" id="6.5.1.8"/>
    </reaction>
</comment>
<evidence type="ECO:0000256" key="8">
    <source>
        <dbReference type="ARBA" id="ARBA00047746"/>
    </source>
</evidence>
<comment type="cofactor">
    <cofactor evidence="1">
        <name>Mn(2+)</name>
        <dbReference type="ChEBI" id="CHEBI:29035"/>
    </cofactor>
</comment>
<protein>
    <recommendedName>
        <fullName evidence="2">3'-phosphate/5'-hydroxy nucleic acid ligase</fullName>
        <ecNumber evidence="2">6.5.1.8</ecNumber>
    </recommendedName>
</protein>
<accession>A0ABQ0LQ74</accession>
<dbReference type="Proteomes" id="UP000815677">
    <property type="component" value="Unassembled WGS sequence"/>
</dbReference>
<dbReference type="Pfam" id="PF01139">
    <property type="entry name" value="RtcB"/>
    <property type="match status" value="2"/>
</dbReference>
<evidence type="ECO:0000256" key="6">
    <source>
        <dbReference type="ARBA" id="ARBA00023134"/>
    </source>
</evidence>
<keyword evidence="5" id="KW-0547">Nucleotide-binding</keyword>
<dbReference type="PANTHER" id="PTHR11118:SF1">
    <property type="entry name" value="RNA-SPLICING LIGASE RTCB HOMOLOG"/>
    <property type="match status" value="1"/>
</dbReference>
<dbReference type="NCBIfam" id="TIGR03073">
    <property type="entry name" value="release_rtcB"/>
    <property type="match status" value="1"/>
</dbReference>
<keyword evidence="7" id="KW-0464">Manganese</keyword>
<dbReference type="EC" id="6.5.1.8" evidence="2"/>
<dbReference type="EMBL" id="DF848219">
    <property type="protein sequence ID" value="GAT53241.1"/>
    <property type="molecule type" value="Genomic_DNA"/>
</dbReference>
<evidence type="ECO:0000256" key="1">
    <source>
        <dbReference type="ARBA" id="ARBA00001936"/>
    </source>
</evidence>
<organism evidence="10 11">
    <name type="scientific">Mycena chlorophos</name>
    <name type="common">Agaric fungus</name>
    <name type="synonym">Agaricus chlorophos</name>
    <dbReference type="NCBI Taxonomy" id="658473"/>
    <lineage>
        <taxon>Eukaryota</taxon>
        <taxon>Fungi</taxon>
        <taxon>Dikarya</taxon>
        <taxon>Basidiomycota</taxon>
        <taxon>Agaricomycotina</taxon>
        <taxon>Agaricomycetes</taxon>
        <taxon>Agaricomycetidae</taxon>
        <taxon>Agaricales</taxon>
        <taxon>Marasmiineae</taxon>
        <taxon>Mycenaceae</taxon>
        <taxon>Mycena</taxon>
    </lineage>
</organism>
<keyword evidence="4" id="KW-0479">Metal-binding</keyword>
<keyword evidence="6" id="KW-0342">GTP-binding</keyword>
<reference evidence="10" key="1">
    <citation type="submission" date="2014-09" db="EMBL/GenBank/DDBJ databases">
        <title>Genome sequence of the luminous mushroom Mycena chlorophos for searching fungal bioluminescence genes.</title>
        <authorList>
            <person name="Tanaka Y."/>
            <person name="Kasuga D."/>
            <person name="Oba Y."/>
            <person name="Hase S."/>
            <person name="Sato K."/>
            <person name="Oba Y."/>
            <person name="Sakakibara Y."/>
        </authorList>
    </citation>
    <scope>NUCLEOTIDE SEQUENCE</scope>
</reference>
<keyword evidence="3" id="KW-0436">Ligase</keyword>
<evidence type="ECO:0000256" key="3">
    <source>
        <dbReference type="ARBA" id="ARBA00022598"/>
    </source>
</evidence>
<proteinExistence type="predicted"/>
<keyword evidence="11" id="KW-1185">Reference proteome</keyword>
<evidence type="ECO:0000313" key="10">
    <source>
        <dbReference type="EMBL" id="GAT53241.1"/>
    </source>
</evidence>
<sequence>MGAITVVLNSNNTKRFAVLLNAAEPARARILREAQNKFRVKALSVVYLAGGQLLVDDDLQDGETQVWVSKGEPYSGPTQTKKGKQKGEATSEVRLIASKSFVDDAALTQLNFVAQLPGVSLAIGFPDLHPGSRFPIGCSLAAEGIYPALIGSDVGCGIALYEVTPNPKSIPNPQKLASALQGLEEPWSGSPAAWLADYGITRESPFDASSLGTVGAGNHFAELCTVEKVVEDGALDVCEGGLYLLVHTGSRGLGSSVLAAETVAESNPYIPSDSPHSAEYLEKHDHCVAWARANRDLVAHRIVQCIIPSDAPTKPRKLVDVTHNSVTKHSLTIGESARDLWVHRKGAAPADQGIAPCPGSRGHLSYLLRPTGDGQHNAFSLAHGAGRRYGRNAMHTGTKTNKASLTQTALGSVVVCEDPALLIEEQPDAYKDVECVVEDMVDAGICTPVAVLRPLVTYKVRKEYAAPLLPLTDVGRRNMNRPRSGVVQNKLHQLRGENFRHQLNLHQTSRAIHSQTSAPTLPANLFSDAAYSEDKPRRAHNTREALFVVNLKQPAGADSESVINAEERASVLGFNEKPQHRVPKLTLLCLRLLVEACSDEALEQLCRDYVPGHLRRDLLRWAAMAQPLPTRTIKALCGDQGHVDGELIVVGPDAELHEGHLRAATDTDTCSSADWDTDDSSTQATTPMRRLILISTSLSLSLMLVLPRTLTSLALVNLQRPVSLHRLPATCPLLEDLDLSYNTWLASEREAEEHLGKVTWSRCAHLTRIALRRCSIPASIVRELNRGKWDEVQVIQ</sequence>
<evidence type="ECO:0000313" key="11">
    <source>
        <dbReference type="Proteomes" id="UP000815677"/>
    </source>
</evidence>
<evidence type="ECO:0000256" key="7">
    <source>
        <dbReference type="ARBA" id="ARBA00023211"/>
    </source>
</evidence>
<dbReference type="SUPFAM" id="SSF103365">
    <property type="entry name" value="Hypothetical protein PH1602"/>
    <property type="match status" value="1"/>
</dbReference>
<feature type="region of interest" description="Disordered" evidence="9">
    <location>
        <begin position="68"/>
        <end position="87"/>
    </location>
</feature>
<dbReference type="InterPro" id="IPR017510">
    <property type="entry name" value="RtcB2"/>
</dbReference>
<evidence type="ECO:0000256" key="5">
    <source>
        <dbReference type="ARBA" id="ARBA00022741"/>
    </source>
</evidence>
<evidence type="ECO:0000256" key="2">
    <source>
        <dbReference type="ARBA" id="ARBA00012726"/>
    </source>
</evidence>
<dbReference type="Gene3D" id="3.90.1860.10">
    <property type="entry name" value="tRNA-splicing ligase RtcB"/>
    <property type="match status" value="1"/>
</dbReference>
<evidence type="ECO:0000256" key="4">
    <source>
        <dbReference type="ARBA" id="ARBA00022723"/>
    </source>
</evidence>
<dbReference type="InterPro" id="IPR001233">
    <property type="entry name" value="RtcB"/>
</dbReference>
<dbReference type="InterPro" id="IPR036025">
    <property type="entry name" value="RtcB-like_sf"/>
</dbReference>